<evidence type="ECO:0000259" key="1">
    <source>
        <dbReference type="PROSITE" id="PS51186"/>
    </source>
</evidence>
<organism evidence="2 3">
    <name type="scientific">Klenkia terrae</name>
    <dbReference type="NCBI Taxonomy" id="1052259"/>
    <lineage>
        <taxon>Bacteria</taxon>
        <taxon>Bacillati</taxon>
        <taxon>Actinomycetota</taxon>
        <taxon>Actinomycetes</taxon>
        <taxon>Geodermatophilales</taxon>
        <taxon>Geodermatophilaceae</taxon>
        <taxon>Klenkia</taxon>
    </lineage>
</organism>
<dbReference type="PROSITE" id="PS51186">
    <property type="entry name" value="GNAT"/>
    <property type="match status" value="1"/>
</dbReference>
<name>A0ABU8EBV8_9ACTN</name>
<feature type="domain" description="N-acetyltransferase" evidence="1">
    <location>
        <begin position="35"/>
        <end position="204"/>
    </location>
</feature>
<dbReference type="PANTHER" id="PTHR43792">
    <property type="entry name" value="GNAT FAMILY, PUTATIVE (AFU_ORTHOLOGUE AFUA_3G00765)-RELATED-RELATED"/>
    <property type="match status" value="1"/>
</dbReference>
<evidence type="ECO:0000313" key="2">
    <source>
        <dbReference type="EMBL" id="MEI4281121.1"/>
    </source>
</evidence>
<sequence length="227" mass="25218">MAIDGRWRPVPPRALLPVPGPSAGTVVPPLFTPRLRLRPVRPADGDDVVALHGDPEVMRHLGTGHPVPPARVRGLDLPRLLADHGPVPLGYWAAEDRATDDFVGWFELRPMVTDPVASVELGYRLRRACWGRGLATEGARALVDAVFAGTDTDEVVATTMAVNTGSRRVMEKVGLSWRRTYTEELPGPLPGAEHGEVEYVLTRADWRPLRPQPFHRRQPRRWPGRRP</sequence>
<dbReference type="RefSeq" id="WP_336392962.1">
    <property type="nucleotide sequence ID" value="NZ_JBAPLV010000037.1"/>
</dbReference>
<dbReference type="Pfam" id="PF13302">
    <property type="entry name" value="Acetyltransf_3"/>
    <property type="match status" value="1"/>
</dbReference>
<dbReference type="PANTHER" id="PTHR43792:SF16">
    <property type="entry name" value="N-ACETYLTRANSFERASE DOMAIN-CONTAINING PROTEIN"/>
    <property type="match status" value="1"/>
</dbReference>
<dbReference type="SUPFAM" id="SSF55729">
    <property type="entry name" value="Acyl-CoA N-acyltransferases (Nat)"/>
    <property type="match status" value="1"/>
</dbReference>
<dbReference type="InterPro" id="IPR016181">
    <property type="entry name" value="Acyl_CoA_acyltransferase"/>
</dbReference>
<gene>
    <name evidence="2" type="ORF">UXQ13_21800</name>
</gene>
<dbReference type="EMBL" id="JBAPLV010000037">
    <property type="protein sequence ID" value="MEI4281121.1"/>
    <property type="molecule type" value="Genomic_DNA"/>
</dbReference>
<keyword evidence="3" id="KW-1185">Reference proteome</keyword>
<dbReference type="InterPro" id="IPR051531">
    <property type="entry name" value="N-acetyltransferase"/>
</dbReference>
<accession>A0ABU8EBV8</accession>
<comment type="caution">
    <text evidence="2">The sequence shown here is derived from an EMBL/GenBank/DDBJ whole genome shotgun (WGS) entry which is preliminary data.</text>
</comment>
<dbReference type="Gene3D" id="3.40.630.30">
    <property type="match status" value="1"/>
</dbReference>
<dbReference type="InterPro" id="IPR000182">
    <property type="entry name" value="GNAT_dom"/>
</dbReference>
<reference evidence="2 3" key="1">
    <citation type="submission" date="2024-03" db="EMBL/GenBank/DDBJ databases">
        <title>Draft genome sequence of Klenkia terrae.</title>
        <authorList>
            <person name="Duangmal K."/>
            <person name="Chantavorakit T."/>
        </authorList>
    </citation>
    <scope>NUCLEOTIDE SEQUENCE [LARGE SCALE GENOMIC DNA]</scope>
    <source>
        <strain evidence="2 3">JCM 17786</strain>
    </source>
</reference>
<proteinExistence type="predicted"/>
<dbReference type="Proteomes" id="UP001373496">
    <property type="component" value="Unassembled WGS sequence"/>
</dbReference>
<protein>
    <submittedName>
        <fullName evidence="2">GNAT family N-acetyltransferase</fullName>
    </submittedName>
</protein>
<evidence type="ECO:0000313" key="3">
    <source>
        <dbReference type="Proteomes" id="UP001373496"/>
    </source>
</evidence>